<sequence length="314" mass="33184">MSAGWVAATVRARALLERRIGSAATGNLAAAPTFHAATVTLAGTAYRRFLPEEPNAAQAERAVDEAVLWNLRVLAGWLPRSGAAAVGVLVADYEIRNIADRLRALAGAPVPAPYRLGSLSTAWREAAAADSVGGLRRALGASAWGDPGVDDAAELVCDLRLRAAQRLADLHEACRPLGVAACALGYARQRFLIGRRLAPKSRKRARTLLGERAAGAESWQEFAAHVPKATAGWVLEGIEEPRQLWRAEERWWSRAEQDAGALARASRFDLACPLGCALLLLVDARAVRGAVNRAARGADGGGGQQPTGDDHGAS</sequence>
<dbReference type="InterPro" id="IPR036079">
    <property type="entry name" value="ATPase_csu/dsu_sf"/>
</dbReference>
<comment type="caution">
    <text evidence="2">The sequence shown here is derived from an EMBL/GenBank/DDBJ whole genome shotgun (WGS) entry which is preliminary data.</text>
</comment>
<reference evidence="2" key="1">
    <citation type="submission" date="2021-04" db="EMBL/GenBank/DDBJ databases">
        <title>Genome based classification of Actinospica acidithermotolerans sp. nov., an actinobacterium isolated from an Indonesian hot spring.</title>
        <authorList>
            <person name="Kusuma A.B."/>
            <person name="Putra K.E."/>
            <person name="Nafisah S."/>
            <person name="Loh J."/>
            <person name="Nouioui I."/>
            <person name="Goodfellow M."/>
        </authorList>
    </citation>
    <scope>NUCLEOTIDE SEQUENCE</scope>
    <source>
        <strain evidence="2">MGRD01-02</strain>
    </source>
</reference>
<evidence type="ECO:0000313" key="2">
    <source>
        <dbReference type="EMBL" id="MBR7825604.1"/>
    </source>
</evidence>
<gene>
    <name evidence="2" type="ORF">KDK95_04745</name>
</gene>
<protein>
    <submittedName>
        <fullName evidence="2">V-type ATPase subunit</fullName>
    </submittedName>
</protein>
<name>A0A941ED23_9ACTN</name>
<organism evidence="2 3">
    <name type="scientific">Actinospica acidithermotolerans</name>
    <dbReference type="NCBI Taxonomy" id="2828514"/>
    <lineage>
        <taxon>Bacteria</taxon>
        <taxon>Bacillati</taxon>
        <taxon>Actinomycetota</taxon>
        <taxon>Actinomycetes</taxon>
        <taxon>Catenulisporales</taxon>
        <taxon>Actinospicaceae</taxon>
        <taxon>Actinospica</taxon>
    </lineage>
</organism>
<evidence type="ECO:0000313" key="3">
    <source>
        <dbReference type="Proteomes" id="UP000676325"/>
    </source>
</evidence>
<dbReference type="Proteomes" id="UP000676325">
    <property type="component" value="Unassembled WGS sequence"/>
</dbReference>
<feature type="region of interest" description="Disordered" evidence="1">
    <location>
        <begin position="295"/>
        <end position="314"/>
    </location>
</feature>
<evidence type="ECO:0000256" key="1">
    <source>
        <dbReference type="SAM" id="MobiDB-lite"/>
    </source>
</evidence>
<keyword evidence="3" id="KW-1185">Reference proteome</keyword>
<dbReference type="RefSeq" id="WP_212516758.1">
    <property type="nucleotide sequence ID" value="NZ_JAGSOH010000007.1"/>
</dbReference>
<dbReference type="EMBL" id="JAGSOH010000007">
    <property type="protein sequence ID" value="MBR7825604.1"/>
    <property type="molecule type" value="Genomic_DNA"/>
</dbReference>
<dbReference type="AlphaFoldDB" id="A0A941ED23"/>
<accession>A0A941ED23</accession>
<proteinExistence type="predicted"/>
<dbReference type="SUPFAM" id="SSF103486">
    <property type="entry name" value="V-type ATP synthase subunit C"/>
    <property type="match status" value="1"/>
</dbReference>